<evidence type="ECO:0008006" key="4">
    <source>
        <dbReference type="Google" id="ProtNLM"/>
    </source>
</evidence>
<dbReference type="Proteomes" id="UP000193963">
    <property type="component" value="Unassembled WGS sequence"/>
</dbReference>
<protein>
    <recommendedName>
        <fullName evidence="4">Alpha/beta hydrolase family protein</fullName>
    </recommendedName>
</protein>
<feature type="compositionally biased region" description="Polar residues" evidence="1">
    <location>
        <begin position="1"/>
        <end position="14"/>
    </location>
</feature>
<evidence type="ECO:0000313" key="3">
    <source>
        <dbReference type="Proteomes" id="UP000193963"/>
    </source>
</evidence>
<reference evidence="2 3" key="1">
    <citation type="submission" date="2017-03" db="EMBL/GenBank/DDBJ databases">
        <authorList>
            <person name="Afonso C.L."/>
            <person name="Miller P.J."/>
            <person name="Scott M.A."/>
            <person name="Spackman E."/>
            <person name="Goraichik I."/>
            <person name="Dimitrov K.M."/>
            <person name="Suarez D.L."/>
            <person name="Swayne D.E."/>
        </authorList>
    </citation>
    <scope>NUCLEOTIDE SEQUENCE [LARGE SCALE GENOMIC DNA]</scope>
    <source>
        <strain evidence="2 3">CECT 7751</strain>
    </source>
</reference>
<keyword evidence="3" id="KW-1185">Reference proteome</keyword>
<evidence type="ECO:0000256" key="1">
    <source>
        <dbReference type="SAM" id="MobiDB-lite"/>
    </source>
</evidence>
<dbReference type="SUPFAM" id="SSF53474">
    <property type="entry name" value="alpha/beta-Hydrolases"/>
    <property type="match status" value="1"/>
</dbReference>
<dbReference type="Gene3D" id="3.40.50.1820">
    <property type="entry name" value="alpha/beta hydrolase"/>
    <property type="match status" value="1"/>
</dbReference>
<gene>
    <name evidence="2" type="ORF">PSM7751_02043</name>
</gene>
<name>A0A1X6Z9N1_9RHOB</name>
<feature type="compositionally biased region" description="Polar residues" evidence="1">
    <location>
        <begin position="76"/>
        <end position="88"/>
    </location>
</feature>
<proteinExistence type="predicted"/>
<dbReference type="RefSeq" id="WP_232618251.1">
    <property type="nucleotide sequence ID" value="NZ_FWFN01000004.1"/>
</dbReference>
<dbReference type="AlphaFoldDB" id="A0A1X6Z9N1"/>
<organism evidence="2 3">
    <name type="scientific">Pseudooceanicola marinus</name>
    <dbReference type="NCBI Taxonomy" id="396013"/>
    <lineage>
        <taxon>Bacteria</taxon>
        <taxon>Pseudomonadati</taxon>
        <taxon>Pseudomonadota</taxon>
        <taxon>Alphaproteobacteria</taxon>
        <taxon>Rhodobacterales</taxon>
        <taxon>Paracoccaceae</taxon>
        <taxon>Pseudooceanicola</taxon>
    </lineage>
</organism>
<evidence type="ECO:0000313" key="2">
    <source>
        <dbReference type="EMBL" id="SLN44621.1"/>
    </source>
</evidence>
<feature type="region of interest" description="Disordered" evidence="1">
    <location>
        <begin position="67"/>
        <end position="88"/>
    </location>
</feature>
<feature type="region of interest" description="Disordered" evidence="1">
    <location>
        <begin position="1"/>
        <end position="22"/>
    </location>
</feature>
<accession>A0A1X6Z9N1</accession>
<sequence length="88" mass="9771">MTDTQTPAKPQHTGTVIPLPEVPPGVEVIHDVSFGPHERQAYDVYLPEGAERPLPVVVFFHPGAWQRRDKRAGRTNRPSARSCKTSSN</sequence>
<dbReference type="InterPro" id="IPR029058">
    <property type="entry name" value="AB_hydrolase_fold"/>
</dbReference>
<dbReference type="EMBL" id="FWFN01000004">
    <property type="protein sequence ID" value="SLN44621.1"/>
    <property type="molecule type" value="Genomic_DNA"/>
</dbReference>